<dbReference type="EMBL" id="KN823258">
    <property type="protein sequence ID" value="KIO18811.1"/>
    <property type="molecule type" value="Genomic_DNA"/>
</dbReference>
<accession>A0A0C3Q5G9</accession>
<name>A0A0C3Q5G9_9AGAM</name>
<dbReference type="Pfam" id="PF13417">
    <property type="entry name" value="GST_N_3"/>
    <property type="match status" value="1"/>
</dbReference>
<feature type="domain" description="GST N-terminal" evidence="1">
    <location>
        <begin position="23"/>
        <end position="88"/>
    </location>
</feature>
<keyword evidence="3" id="KW-1185">Reference proteome</keyword>
<dbReference type="SUPFAM" id="SSF52833">
    <property type="entry name" value="Thioredoxin-like"/>
    <property type="match status" value="1"/>
</dbReference>
<sequence length="279" mass="30250">MVSSDKKTLYVFGGAVWPSAPWLAVTALGYDDQIDVQQVNLIEGANFEPEFVRKNPAATLPTLLIPGEPNLTDTTSVIKYLITNPPKPAGKSSGTNFVAKIHEDDVDPNFALLSARNDAELGAKNAGVPGTFIRQRQAALLKYAPTAPDLKSFYDAKIKANGFLDLVYSAEVPEEIKKTWFAKSTAAWEAVRAFILNDIPAVLPESGYIGGENPGEDDFHLAAWLARIALLTGATPKEDGVLKLKGELGGAEVPQKIVNYWKLWSATPAWAIVYKDGLH</sequence>
<evidence type="ECO:0000313" key="3">
    <source>
        <dbReference type="Proteomes" id="UP000054248"/>
    </source>
</evidence>
<dbReference type="CDD" id="cd00570">
    <property type="entry name" value="GST_N_family"/>
    <property type="match status" value="1"/>
</dbReference>
<dbReference type="STRING" id="1051891.A0A0C3Q5G9"/>
<evidence type="ECO:0000259" key="1">
    <source>
        <dbReference type="Pfam" id="PF13417"/>
    </source>
</evidence>
<dbReference type="Proteomes" id="UP000054248">
    <property type="component" value="Unassembled WGS sequence"/>
</dbReference>
<dbReference type="OrthoDB" id="412788at2759"/>
<dbReference type="InterPro" id="IPR004045">
    <property type="entry name" value="Glutathione_S-Trfase_N"/>
</dbReference>
<dbReference type="InterPro" id="IPR036249">
    <property type="entry name" value="Thioredoxin-like_sf"/>
</dbReference>
<gene>
    <name evidence="2" type="ORF">M407DRAFT_246386</name>
</gene>
<evidence type="ECO:0000313" key="2">
    <source>
        <dbReference type="EMBL" id="KIO18811.1"/>
    </source>
</evidence>
<organism evidence="2 3">
    <name type="scientific">Tulasnella calospora MUT 4182</name>
    <dbReference type="NCBI Taxonomy" id="1051891"/>
    <lineage>
        <taxon>Eukaryota</taxon>
        <taxon>Fungi</taxon>
        <taxon>Dikarya</taxon>
        <taxon>Basidiomycota</taxon>
        <taxon>Agaricomycotina</taxon>
        <taxon>Agaricomycetes</taxon>
        <taxon>Cantharellales</taxon>
        <taxon>Tulasnellaceae</taxon>
        <taxon>Tulasnella</taxon>
    </lineage>
</organism>
<proteinExistence type="predicted"/>
<dbReference type="HOGENOM" id="CLU_063115_1_0_1"/>
<reference evidence="2 3" key="1">
    <citation type="submission" date="2014-04" db="EMBL/GenBank/DDBJ databases">
        <authorList>
            <consortium name="DOE Joint Genome Institute"/>
            <person name="Kuo A."/>
            <person name="Girlanda M."/>
            <person name="Perotto S."/>
            <person name="Kohler A."/>
            <person name="Nagy L.G."/>
            <person name="Floudas D."/>
            <person name="Copeland A."/>
            <person name="Barry K.W."/>
            <person name="Cichocki N."/>
            <person name="Veneault-Fourrey C."/>
            <person name="LaButti K."/>
            <person name="Lindquist E.A."/>
            <person name="Lipzen A."/>
            <person name="Lundell T."/>
            <person name="Morin E."/>
            <person name="Murat C."/>
            <person name="Sun H."/>
            <person name="Tunlid A."/>
            <person name="Henrissat B."/>
            <person name="Grigoriev I.V."/>
            <person name="Hibbett D.S."/>
            <person name="Martin F."/>
            <person name="Nordberg H.P."/>
            <person name="Cantor M.N."/>
            <person name="Hua S.X."/>
        </authorList>
    </citation>
    <scope>NUCLEOTIDE SEQUENCE [LARGE SCALE GENOMIC DNA]</scope>
    <source>
        <strain evidence="2 3">MUT 4182</strain>
    </source>
</reference>
<dbReference type="AlphaFoldDB" id="A0A0C3Q5G9"/>
<dbReference type="Gene3D" id="3.40.30.10">
    <property type="entry name" value="Glutaredoxin"/>
    <property type="match status" value="1"/>
</dbReference>
<reference evidence="3" key="2">
    <citation type="submission" date="2015-01" db="EMBL/GenBank/DDBJ databases">
        <title>Evolutionary Origins and Diversification of the Mycorrhizal Mutualists.</title>
        <authorList>
            <consortium name="DOE Joint Genome Institute"/>
            <consortium name="Mycorrhizal Genomics Consortium"/>
            <person name="Kohler A."/>
            <person name="Kuo A."/>
            <person name="Nagy L.G."/>
            <person name="Floudas D."/>
            <person name="Copeland A."/>
            <person name="Barry K.W."/>
            <person name="Cichocki N."/>
            <person name="Veneault-Fourrey C."/>
            <person name="LaButti K."/>
            <person name="Lindquist E.A."/>
            <person name="Lipzen A."/>
            <person name="Lundell T."/>
            <person name="Morin E."/>
            <person name="Murat C."/>
            <person name="Riley R."/>
            <person name="Ohm R."/>
            <person name="Sun H."/>
            <person name="Tunlid A."/>
            <person name="Henrissat B."/>
            <person name="Grigoriev I.V."/>
            <person name="Hibbett D.S."/>
            <person name="Martin F."/>
        </authorList>
    </citation>
    <scope>NUCLEOTIDE SEQUENCE [LARGE SCALE GENOMIC DNA]</scope>
    <source>
        <strain evidence="3">MUT 4182</strain>
    </source>
</reference>
<protein>
    <recommendedName>
        <fullName evidence="1">GST N-terminal domain-containing protein</fullName>
    </recommendedName>
</protein>